<dbReference type="NCBIfam" id="TIGR00242">
    <property type="entry name" value="division/cell wall cluster transcriptional repressor MraZ"/>
    <property type="match status" value="1"/>
</dbReference>
<comment type="subunit">
    <text evidence="7">Forms oligomers.</text>
</comment>
<feature type="domain" description="SpoVT-AbrB" evidence="8">
    <location>
        <begin position="5"/>
        <end position="47"/>
    </location>
</feature>
<dbReference type="PROSITE" id="PS51740">
    <property type="entry name" value="SPOVT_ABRB"/>
    <property type="match status" value="2"/>
</dbReference>
<reference evidence="9 10" key="1">
    <citation type="submission" date="2019-08" db="EMBL/GenBank/DDBJ databases">
        <title>Calorimonas adulescens gen. nov., sp. nov., an anaerobic thermophilic bacterium from Sakhalin hot spring.</title>
        <authorList>
            <person name="Khomyakova M.A."/>
            <person name="Merkel A.Y."/>
            <person name="Novikov A."/>
            <person name="Bonch-Osmolovskaya E.A."/>
            <person name="Slobodkin A.I."/>
        </authorList>
    </citation>
    <scope>NUCLEOTIDE SEQUENCE [LARGE SCALE GENOMIC DNA]</scope>
    <source>
        <strain evidence="9 10">A05MB</strain>
    </source>
</reference>
<dbReference type="PANTHER" id="PTHR34701">
    <property type="entry name" value="TRANSCRIPTIONAL REGULATOR MRAZ"/>
    <property type="match status" value="1"/>
</dbReference>
<dbReference type="CDD" id="cd16320">
    <property type="entry name" value="MraZ_N"/>
    <property type="match status" value="1"/>
</dbReference>
<dbReference type="InterPro" id="IPR020603">
    <property type="entry name" value="MraZ_dom"/>
</dbReference>
<keyword evidence="5 7" id="KW-0238">DNA-binding</keyword>
<dbReference type="FunFam" id="3.40.1550.20:FF:000002">
    <property type="entry name" value="Transcriptional regulator MraZ"/>
    <property type="match status" value="1"/>
</dbReference>
<accession>A0A5D8QEJ4</accession>
<keyword evidence="10" id="KW-1185">Reference proteome</keyword>
<evidence type="ECO:0000256" key="2">
    <source>
        <dbReference type="ARBA" id="ARBA00022490"/>
    </source>
</evidence>
<dbReference type="InterPro" id="IPR007159">
    <property type="entry name" value="SpoVT-AbrB_dom"/>
</dbReference>
<evidence type="ECO:0000313" key="9">
    <source>
        <dbReference type="EMBL" id="TZE81943.1"/>
    </source>
</evidence>
<dbReference type="EMBL" id="VTPS01000009">
    <property type="protein sequence ID" value="TZE81943.1"/>
    <property type="molecule type" value="Genomic_DNA"/>
</dbReference>
<dbReference type="GO" id="GO:2000143">
    <property type="term" value="P:negative regulation of DNA-templated transcription initiation"/>
    <property type="evidence" value="ECO:0007669"/>
    <property type="project" value="TreeGrafter"/>
</dbReference>
<dbReference type="GO" id="GO:0005737">
    <property type="term" value="C:cytoplasm"/>
    <property type="evidence" value="ECO:0007669"/>
    <property type="project" value="UniProtKB-UniRule"/>
</dbReference>
<dbReference type="AlphaFoldDB" id="A0A5D8QEJ4"/>
<comment type="similarity">
    <text evidence="7">Belongs to the MraZ family.</text>
</comment>
<dbReference type="InterPro" id="IPR003444">
    <property type="entry name" value="MraZ"/>
</dbReference>
<evidence type="ECO:0000313" key="10">
    <source>
        <dbReference type="Proteomes" id="UP000322976"/>
    </source>
</evidence>
<comment type="subcellular location">
    <subcellularLocation>
        <location evidence="7">Cytoplasm</location>
        <location evidence="7">Nucleoid</location>
    </subcellularLocation>
</comment>
<dbReference type="CDD" id="cd16321">
    <property type="entry name" value="MraZ_C"/>
    <property type="match status" value="1"/>
</dbReference>
<organism evidence="9 10">
    <name type="scientific">Calorimonas adulescens</name>
    <dbReference type="NCBI Taxonomy" id="2606906"/>
    <lineage>
        <taxon>Bacteria</taxon>
        <taxon>Bacillati</taxon>
        <taxon>Bacillota</taxon>
        <taxon>Clostridia</taxon>
        <taxon>Thermoanaerobacterales</taxon>
        <taxon>Thermoanaerobacteraceae</taxon>
        <taxon>Calorimonas</taxon>
    </lineage>
</organism>
<dbReference type="Pfam" id="PF02381">
    <property type="entry name" value="MraZ"/>
    <property type="match status" value="2"/>
</dbReference>
<feature type="domain" description="SpoVT-AbrB" evidence="8">
    <location>
        <begin position="76"/>
        <end position="119"/>
    </location>
</feature>
<dbReference type="Proteomes" id="UP000322976">
    <property type="component" value="Unassembled WGS sequence"/>
</dbReference>
<dbReference type="InterPro" id="IPR035644">
    <property type="entry name" value="MraZ_C"/>
</dbReference>
<evidence type="ECO:0000256" key="1">
    <source>
        <dbReference type="ARBA" id="ARBA00013860"/>
    </source>
</evidence>
<dbReference type="InterPro" id="IPR038619">
    <property type="entry name" value="MraZ_sf"/>
</dbReference>
<evidence type="ECO:0000256" key="7">
    <source>
        <dbReference type="HAMAP-Rule" id="MF_01008"/>
    </source>
</evidence>
<dbReference type="InterPro" id="IPR037914">
    <property type="entry name" value="SpoVT-AbrB_sf"/>
</dbReference>
<dbReference type="HAMAP" id="MF_01008">
    <property type="entry name" value="MraZ"/>
    <property type="match status" value="1"/>
</dbReference>
<dbReference type="Gene3D" id="3.40.1550.20">
    <property type="entry name" value="Transcriptional regulator MraZ domain"/>
    <property type="match status" value="1"/>
</dbReference>
<dbReference type="InterPro" id="IPR035642">
    <property type="entry name" value="MraZ_N"/>
</dbReference>
<evidence type="ECO:0000259" key="8">
    <source>
        <dbReference type="PROSITE" id="PS51740"/>
    </source>
</evidence>
<proteinExistence type="inferred from homology"/>
<keyword evidence="2 7" id="KW-0963">Cytoplasm</keyword>
<comment type="caution">
    <text evidence="9">The sequence shown here is derived from an EMBL/GenBank/DDBJ whole genome shotgun (WGS) entry which is preliminary data.</text>
</comment>
<protein>
    <recommendedName>
        <fullName evidence="1 7">Transcriptional regulator MraZ</fullName>
    </recommendedName>
</protein>
<sequence>MLIGEYRHTLDSKGRIIIPAKFRGELGEHFVMTKGLDGCLFVYPLSEWQSIEDKLRKLPMNKKDARTFERFFFSGAVECEMDNQGRVVIPQNLREYAGITNEVVIIGISTRVEIWSQDKWENYNNESDYTYEDIAERLEDIDL</sequence>
<evidence type="ECO:0000256" key="3">
    <source>
        <dbReference type="ARBA" id="ARBA00022737"/>
    </source>
</evidence>
<dbReference type="PANTHER" id="PTHR34701:SF1">
    <property type="entry name" value="TRANSCRIPTIONAL REGULATOR MRAZ"/>
    <property type="match status" value="1"/>
</dbReference>
<dbReference type="RefSeq" id="WP_149545217.1">
    <property type="nucleotide sequence ID" value="NZ_VTPS01000009.1"/>
</dbReference>
<name>A0A5D8QEJ4_9THEO</name>
<keyword evidence="6 7" id="KW-0804">Transcription</keyword>
<evidence type="ECO:0000256" key="5">
    <source>
        <dbReference type="ARBA" id="ARBA00023125"/>
    </source>
</evidence>
<dbReference type="GO" id="GO:0000976">
    <property type="term" value="F:transcription cis-regulatory region binding"/>
    <property type="evidence" value="ECO:0007669"/>
    <property type="project" value="TreeGrafter"/>
</dbReference>
<dbReference type="GO" id="GO:0003700">
    <property type="term" value="F:DNA-binding transcription factor activity"/>
    <property type="evidence" value="ECO:0007669"/>
    <property type="project" value="UniProtKB-UniRule"/>
</dbReference>
<keyword evidence="3" id="KW-0677">Repeat</keyword>
<dbReference type="SUPFAM" id="SSF89447">
    <property type="entry name" value="AbrB/MazE/MraZ-like"/>
    <property type="match status" value="1"/>
</dbReference>
<keyword evidence="4 7" id="KW-0805">Transcription regulation</keyword>
<gene>
    <name evidence="7 9" type="primary">mraZ</name>
    <name evidence="9" type="ORF">FWJ32_06820</name>
</gene>
<dbReference type="GO" id="GO:0009295">
    <property type="term" value="C:nucleoid"/>
    <property type="evidence" value="ECO:0007669"/>
    <property type="project" value="UniProtKB-SubCell"/>
</dbReference>
<evidence type="ECO:0000256" key="4">
    <source>
        <dbReference type="ARBA" id="ARBA00023015"/>
    </source>
</evidence>
<evidence type="ECO:0000256" key="6">
    <source>
        <dbReference type="ARBA" id="ARBA00023163"/>
    </source>
</evidence>